<dbReference type="PANTHER" id="PTHR47861">
    <property type="entry name" value="FKBP-TYPE PEPTIDYL-PROLYL CIS-TRANS ISOMERASE SLYD"/>
    <property type="match status" value="1"/>
</dbReference>
<evidence type="ECO:0000313" key="13">
    <source>
        <dbReference type="Proteomes" id="UP000315949"/>
    </source>
</evidence>
<evidence type="ECO:0000256" key="10">
    <source>
        <dbReference type="RuleBase" id="RU003915"/>
    </source>
</evidence>
<dbReference type="GO" id="GO:0003755">
    <property type="term" value="F:peptidyl-prolyl cis-trans isomerase activity"/>
    <property type="evidence" value="ECO:0007669"/>
    <property type="project" value="UniProtKB-UniRule"/>
</dbReference>
<evidence type="ECO:0000256" key="8">
    <source>
        <dbReference type="ARBA" id="ARBA00037071"/>
    </source>
</evidence>
<dbReference type="SUPFAM" id="SSF54534">
    <property type="entry name" value="FKBP-like"/>
    <property type="match status" value="1"/>
</dbReference>
<evidence type="ECO:0000256" key="2">
    <source>
        <dbReference type="ARBA" id="ARBA00004496"/>
    </source>
</evidence>
<evidence type="ECO:0000313" key="12">
    <source>
        <dbReference type="EMBL" id="TWT17168.1"/>
    </source>
</evidence>
<dbReference type="RefSeq" id="WP_146313475.1">
    <property type="nucleotide sequence ID" value="NZ_VOHE01000009.1"/>
</dbReference>
<dbReference type="PROSITE" id="PS50059">
    <property type="entry name" value="FKBP_PPIASE"/>
    <property type="match status" value="1"/>
</dbReference>
<comment type="catalytic activity">
    <reaction evidence="1 9 10">
        <text>[protein]-peptidylproline (omega=180) = [protein]-peptidylproline (omega=0)</text>
        <dbReference type="Rhea" id="RHEA:16237"/>
        <dbReference type="Rhea" id="RHEA-COMP:10747"/>
        <dbReference type="Rhea" id="RHEA-COMP:10748"/>
        <dbReference type="ChEBI" id="CHEBI:83833"/>
        <dbReference type="ChEBI" id="CHEBI:83834"/>
        <dbReference type="EC" id="5.2.1.8"/>
    </reaction>
</comment>
<name>A0A5C5TUS3_9GAMM</name>
<dbReference type="GO" id="GO:0005737">
    <property type="term" value="C:cytoplasm"/>
    <property type="evidence" value="ECO:0007669"/>
    <property type="project" value="UniProtKB-SubCell"/>
</dbReference>
<evidence type="ECO:0000256" key="4">
    <source>
        <dbReference type="ARBA" id="ARBA00022490"/>
    </source>
</evidence>
<comment type="subcellular location">
    <subcellularLocation>
        <location evidence="2">Cytoplasm</location>
    </subcellularLocation>
</comment>
<dbReference type="Proteomes" id="UP000315949">
    <property type="component" value="Unassembled WGS sequence"/>
</dbReference>
<sequence length="155" mass="17105">MEITAARIASIHYTLTDDEGRVIDQSSEDRPLHYFHGAGNIIPGLEKALAGHQAGDRLQVDVRPEEGYGVRNEALVQDLPRQAFQGVEKVEPGMQFEARTERGPLLVTVVEVDGDRVRIDGNHPLAGQTLHFDVSVLDVREATEDEKRAGRAATR</sequence>
<keyword evidence="4" id="KW-0963">Cytoplasm</keyword>
<dbReference type="EMBL" id="VOHE01000009">
    <property type="protein sequence ID" value="TWT17168.1"/>
    <property type="molecule type" value="Genomic_DNA"/>
</dbReference>
<evidence type="ECO:0000256" key="7">
    <source>
        <dbReference type="ARBA" id="ARBA00023235"/>
    </source>
</evidence>
<dbReference type="InterPro" id="IPR001179">
    <property type="entry name" value="PPIase_FKBP_dom"/>
</dbReference>
<reference evidence="12 13" key="1">
    <citation type="submission" date="2019-07" db="EMBL/GenBank/DDBJ databases">
        <title>Luteimonas sp. YD-1 nov., isolated from acidic soil.</title>
        <authorList>
            <person name="Zhou J."/>
        </authorList>
    </citation>
    <scope>NUCLEOTIDE SEQUENCE [LARGE SCALE GENOMIC DNA]</scope>
    <source>
        <strain evidence="12 13">YD-1</strain>
    </source>
</reference>
<keyword evidence="5 9" id="KW-0697">Rotamase</keyword>
<evidence type="ECO:0000256" key="9">
    <source>
        <dbReference type="PROSITE-ProRule" id="PRU00277"/>
    </source>
</evidence>
<dbReference type="Pfam" id="PF00254">
    <property type="entry name" value="FKBP_C"/>
    <property type="match status" value="1"/>
</dbReference>
<dbReference type="InterPro" id="IPR048261">
    <property type="entry name" value="SlpA/SlyD-like_ins_sf"/>
</dbReference>
<keyword evidence="6" id="KW-0143">Chaperone</keyword>
<evidence type="ECO:0000256" key="5">
    <source>
        <dbReference type="ARBA" id="ARBA00023110"/>
    </source>
</evidence>
<organism evidence="12 13">
    <name type="scientific">Luteimonas wenzhouensis</name>
    <dbReference type="NCBI Taxonomy" id="2599615"/>
    <lineage>
        <taxon>Bacteria</taxon>
        <taxon>Pseudomonadati</taxon>
        <taxon>Pseudomonadota</taxon>
        <taxon>Gammaproteobacteria</taxon>
        <taxon>Lysobacterales</taxon>
        <taxon>Lysobacteraceae</taxon>
        <taxon>Luteimonas</taxon>
    </lineage>
</organism>
<dbReference type="PANTHER" id="PTHR47861:SF3">
    <property type="entry name" value="FKBP-TYPE PEPTIDYL-PROLYL CIS-TRANS ISOMERASE SLYD"/>
    <property type="match status" value="1"/>
</dbReference>
<proteinExistence type="inferred from homology"/>
<dbReference type="GO" id="GO:0042026">
    <property type="term" value="P:protein refolding"/>
    <property type="evidence" value="ECO:0007669"/>
    <property type="project" value="UniProtKB-ARBA"/>
</dbReference>
<dbReference type="EC" id="5.2.1.8" evidence="10"/>
<evidence type="ECO:0000256" key="1">
    <source>
        <dbReference type="ARBA" id="ARBA00000971"/>
    </source>
</evidence>
<feature type="domain" description="PPIase FKBP-type" evidence="11">
    <location>
        <begin position="6"/>
        <end position="83"/>
    </location>
</feature>
<dbReference type="Gene3D" id="2.40.10.330">
    <property type="match status" value="1"/>
</dbReference>
<comment type="function">
    <text evidence="8">Also involved in hydrogenase metallocenter assembly, probably by participating in the nickel insertion step. This function in hydrogenase biosynthesis requires chaperone activity and the presence of the metal-binding domain, but not PPIase activity.</text>
</comment>
<comment type="caution">
    <text evidence="12">The sequence shown here is derived from an EMBL/GenBank/DDBJ whole genome shotgun (WGS) entry which is preliminary data.</text>
</comment>
<keyword evidence="7 9" id="KW-0413">Isomerase</keyword>
<dbReference type="InterPro" id="IPR046357">
    <property type="entry name" value="PPIase_dom_sf"/>
</dbReference>
<dbReference type="OrthoDB" id="9808891at2"/>
<protein>
    <recommendedName>
        <fullName evidence="10">Peptidyl-prolyl cis-trans isomerase</fullName>
        <ecNumber evidence="10">5.2.1.8</ecNumber>
    </recommendedName>
</protein>
<evidence type="ECO:0000256" key="6">
    <source>
        <dbReference type="ARBA" id="ARBA00023186"/>
    </source>
</evidence>
<keyword evidence="13" id="KW-1185">Reference proteome</keyword>
<dbReference type="Gene3D" id="3.10.50.40">
    <property type="match status" value="1"/>
</dbReference>
<evidence type="ECO:0000259" key="11">
    <source>
        <dbReference type="PROSITE" id="PS50059"/>
    </source>
</evidence>
<gene>
    <name evidence="12" type="ORF">FQY79_13810</name>
</gene>
<evidence type="ECO:0000256" key="3">
    <source>
        <dbReference type="ARBA" id="ARBA00006577"/>
    </source>
</evidence>
<dbReference type="AlphaFoldDB" id="A0A5C5TUS3"/>
<comment type="similarity">
    <text evidence="3 10">Belongs to the FKBP-type PPIase family.</text>
</comment>
<accession>A0A5C5TUS3</accession>